<sequence>MEPAKTIITTLGGPSAVATIAGVHRTRVSNWMRPKEAGGTGGVIPFKHVPALIGAAREKGISISADDFLPKGEAA</sequence>
<accession>A0AA42H2J5</accession>
<gene>
    <name evidence="1" type="ORF">N7376_21975</name>
</gene>
<evidence type="ECO:0000313" key="1">
    <source>
        <dbReference type="EMBL" id="MDH0126647.1"/>
    </source>
</evidence>
<proteinExistence type="predicted"/>
<comment type="caution">
    <text evidence="1">The sequence shown here is derived from an EMBL/GenBank/DDBJ whole genome shotgun (WGS) entry which is preliminary data.</text>
</comment>
<dbReference type="Proteomes" id="UP001158087">
    <property type="component" value="Unassembled WGS sequence"/>
</dbReference>
<protein>
    <submittedName>
        <fullName evidence="1">Helix-turn-helix domain-containing protein</fullName>
    </submittedName>
</protein>
<reference evidence="1" key="1">
    <citation type="submission" date="2022-09" db="EMBL/GenBank/DDBJ databases">
        <title>Intensive care unit water sources are persistently colonized with multi-drug resistant bacteria and are the site of extensive horizontal gene transfer of antibiotic resistance genes.</title>
        <authorList>
            <person name="Diorio-Toth L."/>
        </authorList>
    </citation>
    <scope>NUCLEOTIDE SEQUENCE</scope>
    <source>
        <strain evidence="1">GD04153</strain>
    </source>
</reference>
<dbReference type="AlphaFoldDB" id="A0AA42H2J5"/>
<organism evidence="1 2">
    <name type="scientific">Brucella intermedia GD04153</name>
    <dbReference type="NCBI Taxonomy" id="2975438"/>
    <lineage>
        <taxon>Bacteria</taxon>
        <taxon>Pseudomonadati</taxon>
        <taxon>Pseudomonadota</taxon>
        <taxon>Alphaproteobacteria</taxon>
        <taxon>Hyphomicrobiales</taxon>
        <taxon>Brucellaceae</taxon>
        <taxon>Brucella/Ochrobactrum group</taxon>
        <taxon>Brucella</taxon>
    </lineage>
</organism>
<dbReference type="EMBL" id="JAODYY010000015">
    <property type="protein sequence ID" value="MDH0126647.1"/>
    <property type="molecule type" value="Genomic_DNA"/>
</dbReference>
<name>A0AA42H2J5_9HYPH</name>
<evidence type="ECO:0000313" key="2">
    <source>
        <dbReference type="Proteomes" id="UP001158087"/>
    </source>
</evidence>